<dbReference type="CDD" id="cd00200">
    <property type="entry name" value="WD40"/>
    <property type="match status" value="2"/>
</dbReference>
<dbReference type="SUPFAM" id="SSF50978">
    <property type="entry name" value="WD40 repeat-like"/>
    <property type="match status" value="2"/>
</dbReference>
<dbReference type="PROSITE" id="PS50294">
    <property type="entry name" value="WD_REPEATS_REGION"/>
    <property type="match status" value="5"/>
</dbReference>
<evidence type="ECO:0000259" key="6">
    <source>
        <dbReference type="Pfam" id="PF24883"/>
    </source>
</evidence>
<feature type="repeat" description="WD" evidence="3">
    <location>
        <begin position="1415"/>
        <end position="1456"/>
    </location>
</feature>
<reference evidence="7 8" key="1">
    <citation type="submission" date="2024-01" db="EMBL/GenBank/DDBJ databases">
        <title>Complete genome of Cladobotryum mycophilum ATHUM6906.</title>
        <authorList>
            <person name="Christinaki A.C."/>
            <person name="Myridakis A.I."/>
            <person name="Kouvelis V.N."/>
        </authorList>
    </citation>
    <scope>NUCLEOTIDE SEQUENCE [LARGE SCALE GENOMIC DNA]</scope>
    <source>
        <strain evidence="7 8">ATHUM6906</strain>
    </source>
</reference>
<gene>
    <name evidence="7" type="ORF">PT974_09654</name>
</gene>
<dbReference type="PANTHER" id="PTHR19879:SF9">
    <property type="entry name" value="TRANSCRIPTION INITIATION FACTOR TFIID SUBUNIT 5"/>
    <property type="match status" value="1"/>
</dbReference>
<name>A0ABR0SGU3_9HYPO</name>
<keyword evidence="8" id="KW-1185">Reference proteome</keyword>
<dbReference type="InterPro" id="IPR056884">
    <property type="entry name" value="NPHP3-like_N"/>
</dbReference>
<sequence length="1568" mass="176088">MSNNVKLKAGNFFSFRRNRRTTELREIPASPIAERTQTPSIEHQATSSPTPLEFGHNTPAPADTVDVETEPQRKIATDTESEPAISPPLQDTVQPQDTALLSGVSVHLDDNPTISESLWDDAYRYLRIQNKNLVAWYEAALSSFLESGPNFQMISSQAPDNAVGHEKTGLKRSQMKAVVEKWCNQTIEANQGGELGQDVSNKNGKIFQIIRKNIHSTEDAATAWAGLCLASAVLFNPAIADKESCSGLIFIISRMKWYTYLPKLLLVNDIEEPKTKVVSLYIAILSFLMKITCSLINTLEFEITSAIHGAGFWDYDLKSIIEAERGVILVAEEEVKIPLEKLVKFQVDEEIRLEPDTVSSPKGDLAKALKALTMEAPILRTLQSGMTSDKITKYYEFIRSRPEYKTFLNWKTREGSILCIRGGAGIGKTSLLPKFIREFGQQTNNRCVSYFFFDHSKPELSTIASALKHLIWHIIESQPSMLPHLWKKLESTEREQLGDLADTLALFGILYNIFKDDSFQETYLVLDALEECRDQNEWPGLQGLLRFIRESTTWTSNIRWMMVVDCDSNHIESAFQQTSHLPLFLDIPGQLPSDGFGSYIRHKVAMLSDQKRYDTALKQHVITSLFRLPYRNYLSIDIICTALEAEDNWYASTLLAEVVQLDKLEPLYKLMVAKLDSLPREDGDFCKRLLRLVAISHRSLHLNELKKLVELKPKIGSHEADITAIVSKCAVFLRKIEGSVSFHNFSAQRFVQQEIITMGMVSQEHSYVTRRCLIATTEFLSNSDEGGVSIHQFGRKEDNDCSSYAYALIHWMTHLMAIQNVQEETETCDQVTRFLENSLVTWAASLISQKQFTVAASMMQVLNFRIQQSNMTDKSELRVAIREACALFHLHLSLNSETKSPSSIEATVLFFPAETQIARTWKSNVIPWIHSLQQCGNFAPKALATFEGHEDWVRSIAFSTNGRQLASGSDDQTVRIWDTEYGLVQHTLPIPRAYIYSVAISSRNEVAAGTDNSVIMIWDLITGKENRKIGVSTSPVYCLDFSPDGSKLAATVGKSINIWNLDAQEDSECIQRGAYVKYVSFSVDGKMLVSTGSNDIFVEMLDDPQSVRVFKGHTDKVNCAIFSHDMKLVASASEDQTCGIWDVKSGDRMFTLTYDSAVRSIAFSPNNMWLMSSTSSTLRFWNLETRTEHHVIHLLESDILSIACPSTSSTYIASSMSSGDILLWPIPDGSTTNQGDSSTAMAPTIGDITDLTVSPNGKIVAFGTYDGSVQLWHPETGQCIPIKMSKVDTSSVRSLSFSPDGCNILITCKRYVGVCNTTGAELRVLKDHDNWTRFGAWSAKGRYIATASDDKCIRIWSMEGEKDSAPVVLDKQHQDYVRAVAFSLDGKYLVSGGDDRKVLVWKKTSERVWEKKHTLSGHVGYITSVMFMPDSRRILSFSLDKTLRIWDLEKEDNEAAKIDVSRPPYRIRHDAKSSDFIMTDTGAQSLNKDASDPQTPSWSPYRLKYISDRGRWAITFENRYVLLLPQGISREASYVDGYRIIIGAENGQVLVINLSKKQVPKGDLGFIA</sequence>
<dbReference type="InterPro" id="IPR031359">
    <property type="entry name" value="NACHT_N"/>
</dbReference>
<dbReference type="Proteomes" id="UP001338125">
    <property type="component" value="Unassembled WGS sequence"/>
</dbReference>
<evidence type="ECO:0000256" key="2">
    <source>
        <dbReference type="ARBA" id="ARBA00022737"/>
    </source>
</evidence>
<feature type="region of interest" description="Disordered" evidence="4">
    <location>
        <begin position="23"/>
        <end position="92"/>
    </location>
</feature>
<keyword evidence="2" id="KW-0677">Repeat</keyword>
<evidence type="ECO:0000256" key="3">
    <source>
        <dbReference type="PROSITE-ProRule" id="PRU00221"/>
    </source>
</evidence>
<dbReference type="Pfam" id="PF17100">
    <property type="entry name" value="NACHT_N"/>
    <property type="match status" value="1"/>
</dbReference>
<accession>A0ABR0SGU3</accession>
<evidence type="ECO:0000259" key="5">
    <source>
        <dbReference type="Pfam" id="PF17100"/>
    </source>
</evidence>
<dbReference type="Gene3D" id="2.130.10.10">
    <property type="entry name" value="YVTN repeat-like/Quinoprotein amine dehydrogenase"/>
    <property type="match status" value="4"/>
</dbReference>
<keyword evidence="1 3" id="KW-0853">WD repeat</keyword>
<evidence type="ECO:0000313" key="7">
    <source>
        <dbReference type="EMBL" id="KAK5991373.1"/>
    </source>
</evidence>
<proteinExistence type="predicted"/>
<dbReference type="PANTHER" id="PTHR19879">
    <property type="entry name" value="TRANSCRIPTION INITIATION FACTOR TFIID"/>
    <property type="match status" value="1"/>
</dbReference>
<dbReference type="PRINTS" id="PR00320">
    <property type="entry name" value="GPROTEINBRPT"/>
</dbReference>
<dbReference type="Pfam" id="PF00400">
    <property type="entry name" value="WD40"/>
    <property type="match status" value="8"/>
</dbReference>
<dbReference type="InterPro" id="IPR027417">
    <property type="entry name" value="P-loop_NTPase"/>
</dbReference>
<dbReference type="PROSITE" id="PS50082">
    <property type="entry name" value="WD_REPEATS_2"/>
    <property type="match status" value="6"/>
</dbReference>
<dbReference type="Pfam" id="PF24883">
    <property type="entry name" value="NPHP3_N"/>
    <property type="match status" value="1"/>
</dbReference>
<evidence type="ECO:0000313" key="8">
    <source>
        <dbReference type="Proteomes" id="UP001338125"/>
    </source>
</evidence>
<dbReference type="SMART" id="SM00320">
    <property type="entry name" value="WD40"/>
    <property type="match status" value="12"/>
</dbReference>
<feature type="repeat" description="WD" evidence="3">
    <location>
        <begin position="1110"/>
        <end position="1151"/>
    </location>
</feature>
<feature type="repeat" description="WD" evidence="3">
    <location>
        <begin position="1325"/>
        <end position="1366"/>
    </location>
</feature>
<evidence type="ECO:0000256" key="4">
    <source>
        <dbReference type="SAM" id="MobiDB-lite"/>
    </source>
</evidence>
<dbReference type="InterPro" id="IPR036322">
    <property type="entry name" value="WD40_repeat_dom_sf"/>
</dbReference>
<feature type="repeat" description="WD" evidence="3">
    <location>
        <begin position="1248"/>
        <end position="1282"/>
    </location>
</feature>
<dbReference type="InterPro" id="IPR019775">
    <property type="entry name" value="WD40_repeat_CS"/>
</dbReference>
<feature type="domain" description="Nephrocystin 3-like N-terminal" evidence="6">
    <location>
        <begin position="405"/>
        <end position="561"/>
    </location>
</feature>
<organism evidence="7 8">
    <name type="scientific">Cladobotryum mycophilum</name>
    <dbReference type="NCBI Taxonomy" id="491253"/>
    <lineage>
        <taxon>Eukaryota</taxon>
        <taxon>Fungi</taxon>
        <taxon>Dikarya</taxon>
        <taxon>Ascomycota</taxon>
        <taxon>Pezizomycotina</taxon>
        <taxon>Sordariomycetes</taxon>
        <taxon>Hypocreomycetidae</taxon>
        <taxon>Hypocreales</taxon>
        <taxon>Hypocreaceae</taxon>
        <taxon>Cladobotryum</taxon>
    </lineage>
</organism>
<feature type="domain" description="NWD NACHT-NTPase N-terminal" evidence="5">
    <location>
        <begin position="116"/>
        <end position="325"/>
    </location>
</feature>
<dbReference type="PROSITE" id="PS00678">
    <property type="entry name" value="WD_REPEATS_1"/>
    <property type="match status" value="2"/>
</dbReference>
<protein>
    <submittedName>
        <fullName evidence="7">Vegetative incompatibility HET-E-1-like protein</fullName>
    </submittedName>
</protein>
<dbReference type="InterPro" id="IPR015943">
    <property type="entry name" value="WD40/YVTN_repeat-like_dom_sf"/>
</dbReference>
<dbReference type="Gene3D" id="3.40.50.300">
    <property type="entry name" value="P-loop containing nucleotide triphosphate hydrolases"/>
    <property type="match status" value="1"/>
</dbReference>
<feature type="repeat" description="WD" evidence="3">
    <location>
        <begin position="1370"/>
        <end position="1402"/>
    </location>
</feature>
<feature type="repeat" description="WD" evidence="3">
    <location>
        <begin position="946"/>
        <end position="987"/>
    </location>
</feature>
<dbReference type="InterPro" id="IPR020472">
    <property type="entry name" value="WD40_PAC1"/>
</dbReference>
<comment type="caution">
    <text evidence="7">The sequence shown here is derived from an EMBL/GenBank/DDBJ whole genome shotgun (WGS) entry which is preliminary data.</text>
</comment>
<dbReference type="InterPro" id="IPR001680">
    <property type="entry name" value="WD40_rpt"/>
</dbReference>
<dbReference type="SUPFAM" id="SSF52540">
    <property type="entry name" value="P-loop containing nucleoside triphosphate hydrolases"/>
    <property type="match status" value="1"/>
</dbReference>
<evidence type="ECO:0000256" key="1">
    <source>
        <dbReference type="ARBA" id="ARBA00022574"/>
    </source>
</evidence>
<feature type="compositionally biased region" description="Polar residues" evidence="4">
    <location>
        <begin position="35"/>
        <end position="50"/>
    </location>
</feature>
<dbReference type="EMBL" id="JAVFKD010000014">
    <property type="protein sequence ID" value="KAK5991373.1"/>
    <property type="molecule type" value="Genomic_DNA"/>
</dbReference>